<dbReference type="KEGG" id="abs:AZOBR_p340033"/>
<sequence length="56" mass="6237">MGLYGRFWLKRRKHAAVFVLYGRSSPLKPDQALGLSKPGNCAPSCRAAPRRAAPRR</sequence>
<keyword evidence="2" id="KW-1185">Reference proteome</keyword>
<geneLocation type="plasmid" evidence="1 2">
    <name>AZOBR_p3</name>
</geneLocation>
<reference evidence="1 2" key="1">
    <citation type="journal article" date="2011" name="PLoS Genet.">
        <title>Azospirillum genomes reveal transition of bacteria from aquatic to terrestrial environments.</title>
        <authorList>
            <person name="Wisniewski-Dye F."/>
            <person name="Borziak K."/>
            <person name="Khalsa-Moyers G."/>
            <person name="Alexandre G."/>
            <person name="Sukharnikov L.O."/>
            <person name="Wuichet K."/>
            <person name="Hurst G.B."/>
            <person name="McDonald W.H."/>
            <person name="Robertson J.S."/>
            <person name="Barbe V."/>
            <person name="Calteau A."/>
            <person name="Rouy Z."/>
            <person name="Mangenot S."/>
            <person name="Prigent-Combaret C."/>
            <person name="Normand P."/>
            <person name="Boyer M."/>
            <person name="Siguier P."/>
            <person name="Dessaux Y."/>
            <person name="Elmerich C."/>
            <person name="Condemine G."/>
            <person name="Krishnen G."/>
            <person name="Kennedy I."/>
            <person name="Paterson A.H."/>
            <person name="Gonzalez V."/>
            <person name="Mavingui P."/>
            <person name="Zhulin I.B."/>
        </authorList>
    </citation>
    <scope>NUCLEOTIDE SEQUENCE [LARGE SCALE GENOMIC DNA]</scope>
    <source>
        <strain evidence="1 2">Sp245</strain>
    </source>
</reference>
<protein>
    <submittedName>
        <fullName evidence="1">Uncharacterized protein</fullName>
    </submittedName>
</protein>
<dbReference type="AlphaFoldDB" id="A0A9P1NRA1"/>
<dbReference type="Proteomes" id="UP000007319">
    <property type="component" value="Plasmid AZOBR_p3"/>
</dbReference>
<evidence type="ECO:0000313" key="1">
    <source>
        <dbReference type="EMBL" id="CCD02795.1"/>
    </source>
</evidence>
<keyword evidence="1" id="KW-0614">Plasmid</keyword>
<gene>
    <name evidence="1" type="ORF">AZOBR_p340033</name>
</gene>
<accession>A0A9P1NRA1</accession>
<dbReference type="EMBL" id="HE577330">
    <property type="protein sequence ID" value="CCD02795.1"/>
    <property type="molecule type" value="Genomic_DNA"/>
</dbReference>
<organism evidence="1 2">
    <name type="scientific">Azospirillum baldaniorum</name>
    <dbReference type="NCBI Taxonomy" id="1064539"/>
    <lineage>
        <taxon>Bacteria</taxon>
        <taxon>Pseudomonadati</taxon>
        <taxon>Pseudomonadota</taxon>
        <taxon>Alphaproteobacteria</taxon>
        <taxon>Rhodospirillales</taxon>
        <taxon>Azospirillaceae</taxon>
        <taxon>Azospirillum</taxon>
    </lineage>
</organism>
<name>A0A9P1NRA1_9PROT</name>
<evidence type="ECO:0000313" key="2">
    <source>
        <dbReference type="Proteomes" id="UP000007319"/>
    </source>
</evidence>
<proteinExistence type="predicted"/>